<reference evidence="12 13" key="1">
    <citation type="journal article" date="2013" name="Genome Announc.">
        <title>Complete Genome Sequence of the Thermophilic and Facultatively Chemolithoautotrophic Sulfate Reducer Archaeoglobus sulfaticallidus Strain PM70-1T.</title>
        <authorList>
            <person name="Stokke R."/>
            <person name="Hocking W.P."/>
            <person name="Steinsbu B.O."/>
            <person name="Steen I.H."/>
        </authorList>
    </citation>
    <scope>NUCLEOTIDE SEQUENCE [LARGE SCALE GENOMIC DNA]</scope>
    <source>
        <strain evidence="12">PM70-1</strain>
    </source>
</reference>
<comment type="cofactor">
    <cofactor evidence="10">
        <name>Mg(2+)</name>
        <dbReference type="ChEBI" id="CHEBI:18420"/>
    </cofactor>
    <cofactor evidence="10">
        <name>Mn(2+)</name>
        <dbReference type="ChEBI" id="CHEBI:29035"/>
    </cofactor>
    <cofactor evidence="10">
        <name>Ca(2+)</name>
        <dbReference type="ChEBI" id="CHEBI:29108"/>
    </cofactor>
    <text evidence="10">Binds two Mg(2+) per subunit. The magnesium ions form salt bridges with both the protein and the DNA. Can also accept other divalent metal cations, such as Mn(2+) or Ca(2+).</text>
</comment>
<feature type="site" description="Interaction with DNA" evidence="10">
    <location>
        <position position="445"/>
    </location>
</feature>
<dbReference type="eggNOG" id="arCOG04371">
    <property type="taxonomic scope" value="Archaea"/>
</dbReference>
<dbReference type="NCBIfam" id="NF004189">
    <property type="entry name" value="PRK05644.1"/>
    <property type="match status" value="1"/>
</dbReference>
<dbReference type="InterPro" id="IPR014721">
    <property type="entry name" value="Ribsml_uS5_D2-typ_fold_subgr"/>
</dbReference>
<dbReference type="GO" id="GO:0005524">
    <property type="term" value="F:ATP binding"/>
    <property type="evidence" value="ECO:0007669"/>
    <property type="project" value="UniProtKB-UniRule"/>
</dbReference>
<evidence type="ECO:0000256" key="9">
    <source>
        <dbReference type="ARBA" id="ARBA00023235"/>
    </source>
</evidence>
<dbReference type="GO" id="GO:0003677">
    <property type="term" value="F:DNA binding"/>
    <property type="evidence" value="ECO:0007669"/>
    <property type="project" value="UniProtKB-KW"/>
</dbReference>
<keyword evidence="6 10" id="KW-0460">Magnesium</keyword>
<feature type="binding site" evidence="10">
    <location>
        <position position="417"/>
    </location>
    <ligand>
        <name>Mg(2+)</name>
        <dbReference type="ChEBI" id="CHEBI:18420"/>
        <label>1</label>
        <note>catalytic</note>
    </ligand>
</feature>
<dbReference type="NCBIfam" id="TIGR01059">
    <property type="entry name" value="gyrB"/>
    <property type="match status" value="1"/>
</dbReference>
<dbReference type="PRINTS" id="PR01159">
    <property type="entry name" value="DNAGYRASEB"/>
</dbReference>
<comment type="subunit">
    <text evidence="10">Heterotetramer, composed of two GyrA and two GyrB chains. In the heterotetramer, GyrA contains the active site tyrosine that forms a transient covalent intermediate with DNA, while GyrB binds cofactors and catalyzes ATP hydrolysis.</text>
</comment>
<dbReference type="SMART" id="SM00387">
    <property type="entry name" value="HATPase_c"/>
    <property type="match status" value="1"/>
</dbReference>
<keyword evidence="8" id="KW-0238">DNA-binding</keyword>
<dbReference type="FunFam" id="3.30.230.10:FF:000005">
    <property type="entry name" value="DNA gyrase subunit B"/>
    <property type="match status" value="1"/>
</dbReference>
<dbReference type="EC" id="5.6.2.2" evidence="10"/>
<keyword evidence="3 10" id="KW-0479">Metal-binding</keyword>
<dbReference type="InterPro" id="IPR011557">
    <property type="entry name" value="GyrB"/>
</dbReference>
<dbReference type="CDD" id="cd03366">
    <property type="entry name" value="TOPRIM_TopoIIA_GyrB"/>
    <property type="match status" value="1"/>
</dbReference>
<feature type="binding site" evidence="10">
    <location>
        <position position="490"/>
    </location>
    <ligand>
        <name>Mg(2+)</name>
        <dbReference type="ChEBI" id="CHEBI:18420"/>
        <label>2</label>
    </ligand>
</feature>
<dbReference type="Proteomes" id="UP000013307">
    <property type="component" value="Chromosome"/>
</dbReference>
<keyword evidence="7 10" id="KW-0799">Topoisomerase</keyword>
<feature type="domain" description="Toprim" evidence="11">
    <location>
        <begin position="411"/>
        <end position="525"/>
    </location>
</feature>
<dbReference type="FunFam" id="3.40.50.670:FF:000002">
    <property type="entry name" value="DNA gyrase subunit B"/>
    <property type="match status" value="1"/>
</dbReference>
<dbReference type="Pfam" id="PF00986">
    <property type="entry name" value="DNA_gyraseB_C"/>
    <property type="match status" value="1"/>
</dbReference>
<dbReference type="InterPro" id="IPR013759">
    <property type="entry name" value="Topo_IIA_B_C"/>
</dbReference>
<evidence type="ECO:0000256" key="2">
    <source>
        <dbReference type="ARBA" id="ARBA00010708"/>
    </source>
</evidence>
<gene>
    <name evidence="10" type="primary">gyrB</name>
    <name evidence="12" type="ORF">Asulf_01939</name>
</gene>
<evidence type="ECO:0000256" key="5">
    <source>
        <dbReference type="ARBA" id="ARBA00022840"/>
    </source>
</evidence>
<feature type="site" description="Interaction with DNA" evidence="10">
    <location>
        <position position="442"/>
    </location>
</feature>
<dbReference type="InterPro" id="IPR003594">
    <property type="entry name" value="HATPase_dom"/>
</dbReference>
<evidence type="ECO:0000313" key="13">
    <source>
        <dbReference type="Proteomes" id="UP000013307"/>
    </source>
</evidence>
<dbReference type="GO" id="GO:0005694">
    <property type="term" value="C:chromosome"/>
    <property type="evidence" value="ECO:0007669"/>
    <property type="project" value="InterPro"/>
</dbReference>
<keyword evidence="13" id="KW-1185">Reference proteome</keyword>
<dbReference type="Pfam" id="PF01751">
    <property type="entry name" value="Toprim"/>
    <property type="match status" value="1"/>
</dbReference>
<keyword evidence="5 10" id="KW-0067">ATP-binding</keyword>
<feature type="binding site" evidence="10">
    <location>
        <position position="492"/>
    </location>
    <ligand>
        <name>Mg(2+)</name>
        <dbReference type="ChEBI" id="CHEBI:18420"/>
        <label>2</label>
    </ligand>
</feature>
<dbReference type="Gene3D" id="3.30.565.10">
    <property type="entry name" value="Histidine kinase-like ATPase, C-terminal domain"/>
    <property type="match status" value="1"/>
</dbReference>
<dbReference type="NCBIfam" id="NF011501">
    <property type="entry name" value="PRK14939.1"/>
    <property type="match status" value="1"/>
</dbReference>
<dbReference type="SUPFAM" id="SSF56719">
    <property type="entry name" value="Type II DNA topoisomerase"/>
    <property type="match status" value="1"/>
</dbReference>
<proteinExistence type="inferred from homology"/>
<dbReference type="CDD" id="cd00822">
    <property type="entry name" value="TopoII_Trans_DNA_gyrase"/>
    <property type="match status" value="1"/>
</dbReference>
<dbReference type="HAMAP" id="MF_01898">
    <property type="entry name" value="GyrB"/>
    <property type="match status" value="1"/>
</dbReference>
<dbReference type="GO" id="GO:0005737">
    <property type="term" value="C:cytoplasm"/>
    <property type="evidence" value="ECO:0007669"/>
    <property type="project" value="UniProtKB-SubCell"/>
</dbReference>
<dbReference type="Gene3D" id="3.40.50.670">
    <property type="match status" value="1"/>
</dbReference>
<comment type="catalytic activity">
    <reaction evidence="1 10">
        <text>ATP-dependent breakage, passage and rejoining of double-stranded DNA.</text>
        <dbReference type="EC" id="5.6.2.2"/>
    </reaction>
</comment>
<evidence type="ECO:0000313" key="12">
    <source>
        <dbReference type="EMBL" id="AGK61905.1"/>
    </source>
</evidence>
<evidence type="ECO:0000256" key="10">
    <source>
        <dbReference type="HAMAP-Rule" id="MF_01898"/>
    </source>
</evidence>
<dbReference type="FunFam" id="3.30.565.10:FF:000002">
    <property type="entry name" value="DNA gyrase subunit B"/>
    <property type="match status" value="1"/>
</dbReference>
<organism evidence="12 13">
    <name type="scientific">Archaeoglobus sulfaticallidus PM70-1</name>
    <dbReference type="NCBI Taxonomy" id="387631"/>
    <lineage>
        <taxon>Archaea</taxon>
        <taxon>Methanobacteriati</taxon>
        <taxon>Methanobacteriota</taxon>
        <taxon>Archaeoglobi</taxon>
        <taxon>Archaeoglobales</taxon>
        <taxon>Archaeoglobaceae</taxon>
        <taxon>Archaeoglobus</taxon>
    </lineage>
</organism>
<dbReference type="InterPro" id="IPR034160">
    <property type="entry name" value="TOPRIM_GyrB"/>
</dbReference>
<dbReference type="SUPFAM" id="SSF54211">
    <property type="entry name" value="Ribosomal protein S5 domain 2-like"/>
    <property type="match status" value="1"/>
</dbReference>
<dbReference type="InterPro" id="IPR013760">
    <property type="entry name" value="Topo_IIA-like_dom_sf"/>
</dbReference>
<dbReference type="InterPro" id="IPR013506">
    <property type="entry name" value="Topo_IIA_bsu_dom2"/>
</dbReference>
<dbReference type="Gene3D" id="3.30.230.10">
    <property type="match status" value="1"/>
</dbReference>
<keyword evidence="9 10" id="KW-0413">Isomerase</keyword>
<dbReference type="HOGENOM" id="CLU_006146_4_1_2"/>
<evidence type="ECO:0000256" key="7">
    <source>
        <dbReference type="ARBA" id="ARBA00023029"/>
    </source>
</evidence>
<dbReference type="EMBL" id="CP005290">
    <property type="protein sequence ID" value="AGK61905.1"/>
    <property type="molecule type" value="Genomic_DNA"/>
</dbReference>
<accession>N0BNK6</accession>
<comment type="miscellaneous">
    <text evidence="10">Few gyrases are as efficient as E.coli at forming negative supercoils. Not all organisms have 2 type II topoisomerases; in organisms with a single type II topoisomerase this enzyme also has to decatenate newly replicated chromosomes.</text>
</comment>
<dbReference type="PRINTS" id="PR00418">
    <property type="entry name" value="TPI2FAMILY"/>
</dbReference>
<evidence type="ECO:0000259" key="11">
    <source>
        <dbReference type="PROSITE" id="PS50880"/>
    </source>
</evidence>
<dbReference type="GO" id="GO:0006265">
    <property type="term" value="P:DNA topological change"/>
    <property type="evidence" value="ECO:0007669"/>
    <property type="project" value="UniProtKB-UniRule"/>
</dbReference>
<dbReference type="Pfam" id="PF02518">
    <property type="entry name" value="HATPase_c"/>
    <property type="match status" value="1"/>
</dbReference>
<comment type="similarity">
    <text evidence="2 10">Belongs to the type II topoisomerase GyrB family.</text>
</comment>
<keyword evidence="4 10" id="KW-0547">Nucleotide-binding</keyword>
<comment type="subcellular location">
    <subcellularLocation>
        <location evidence="10">Cytoplasm</location>
    </subcellularLocation>
</comment>
<dbReference type="InterPro" id="IPR000565">
    <property type="entry name" value="Topo_IIA_B"/>
</dbReference>
<dbReference type="GO" id="GO:0046872">
    <property type="term" value="F:metal ion binding"/>
    <property type="evidence" value="ECO:0007669"/>
    <property type="project" value="UniProtKB-KW"/>
</dbReference>
<dbReference type="OrthoDB" id="358756at2157"/>
<dbReference type="InterPro" id="IPR002288">
    <property type="entry name" value="DNA_gyrase_B_C"/>
</dbReference>
<dbReference type="InterPro" id="IPR006171">
    <property type="entry name" value="TOPRIM_dom"/>
</dbReference>
<dbReference type="GO" id="GO:0006261">
    <property type="term" value="P:DNA-templated DNA replication"/>
    <property type="evidence" value="ECO:0007669"/>
    <property type="project" value="UniProtKB-UniRule"/>
</dbReference>
<dbReference type="InterPro" id="IPR001241">
    <property type="entry name" value="Topo_IIA"/>
</dbReference>
<dbReference type="GO" id="GO:0034335">
    <property type="term" value="F:DNA negative supercoiling activity"/>
    <property type="evidence" value="ECO:0007669"/>
    <property type="project" value="UniProtKB-ARBA"/>
</dbReference>
<dbReference type="PANTHER" id="PTHR45866:SF1">
    <property type="entry name" value="DNA GYRASE SUBUNIT B, MITOCHONDRIAL"/>
    <property type="match status" value="1"/>
</dbReference>
<dbReference type="STRING" id="387631.Asulf_01939"/>
<dbReference type="Pfam" id="PF00204">
    <property type="entry name" value="DNA_gyraseB"/>
    <property type="match status" value="1"/>
</dbReference>
<dbReference type="InterPro" id="IPR036890">
    <property type="entry name" value="HATPase_C_sf"/>
</dbReference>
<dbReference type="SMR" id="N0BNK6"/>
<dbReference type="SUPFAM" id="SSF55874">
    <property type="entry name" value="ATPase domain of HSP90 chaperone/DNA topoisomerase II/histidine kinase"/>
    <property type="match status" value="1"/>
</dbReference>
<protein>
    <recommendedName>
        <fullName evidence="10">DNA gyrase subunit B</fullName>
        <ecNumber evidence="10">5.6.2.2</ecNumber>
    </recommendedName>
</protein>
<feature type="binding site" evidence="10">
    <location>
        <position position="490"/>
    </location>
    <ligand>
        <name>Mg(2+)</name>
        <dbReference type="ChEBI" id="CHEBI:18420"/>
        <label>1</label>
        <note>catalytic</note>
    </ligand>
</feature>
<sequence length="624" mass="70563">MERSEYSAKDIAILSDLEAVRKRPGMYIGGVGIRGLHHLLWEIVDNSIDEALAGYCKNIKVTLHTDGSASVEDDGRGIPTERHSSGKTALELVLTKLHAGGKFDKKAYKVSGGLHGVGLSVVNALSEWLEVWVKRNGRIFYQRYRRGVPEGDVEVIGETDSSGTTIRFKPDEEIFEVTEFRYDIVSKRLKELAFLTKGIRIELYDERSGKNEVFYSEKGISEYIAIINKNKHPIHDVIYFETEKENIQIEIAIQFTNTDFENILAFANNIHTIEGGTHVIGFRSGLTRAINEYGKRFVKKYQPLSGQDIREGLTAIISVKILEPQFEGQTKTKLTNSEVKTAVESAVYSEMLRWLEEHPNSANAIIEKCLLALKARQAAKRARELVKRKNDIAITLPGKLADCSSKNVEERELYIVEGESAGGSAKQARDRTFQAILPLRGKILNVEKAGLSKALKNEEIRAIASAIGAGIGSDFDITKARYKRIIIMTDADVDGSHIRTLLLTFFYRHMRPLIENGYLYIAQPPLYRIKKKNKLYYAYSEKELEDLLKRIGNAEVQRYKGLGEMNPEQLWETTMNPKTRILLQVTIEEALQAEELFSILMGEDVEARRQFIIENAKSVRNLDI</sequence>
<evidence type="ECO:0000256" key="1">
    <source>
        <dbReference type="ARBA" id="ARBA00000185"/>
    </source>
</evidence>
<dbReference type="InterPro" id="IPR020568">
    <property type="entry name" value="Ribosomal_Su5_D2-typ_SF"/>
</dbReference>
<dbReference type="PROSITE" id="PS50880">
    <property type="entry name" value="TOPRIM"/>
    <property type="match status" value="1"/>
</dbReference>
<dbReference type="GeneID" id="15393573"/>
<evidence type="ECO:0000256" key="3">
    <source>
        <dbReference type="ARBA" id="ARBA00022723"/>
    </source>
</evidence>
<dbReference type="PANTHER" id="PTHR45866">
    <property type="entry name" value="DNA GYRASE/TOPOISOMERASE SUBUNIT B"/>
    <property type="match status" value="1"/>
</dbReference>
<evidence type="ECO:0000256" key="8">
    <source>
        <dbReference type="ARBA" id="ARBA00023125"/>
    </source>
</evidence>
<dbReference type="AlphaFoldDB" id="N0BNK6"/>
<dbReference type="SMART" id="SM00433">
    <property type="entry name" value="TOP2c"/>
    <property type="match status" value="1"/>
</dbReference>
<keyword evidence="10" id="KW-0963">Cytoplasm</keyword>
<name>N0BNK6_9EURY</name>
<dbReference type="CDD" id="cd16928">
    <property type="entry name" value="HATPase_GyrB-like"/>
    <property type="match status" value="1"/>
</dbReference>
<dbReference type="RefSeq" id="WP_015591501.1">
    <property type="nucleotide sequence ID" value="NC_021169.1"/>
</dbReference>
<comment type="function">
    <text evidence="10">A type II topoisomerase that negatively supercoils closed circular double-stranded (ds) DNA in an ATP-dependent manner to modulate DNA topology and maintain chromosomes in an underwound state. Negative supercoiling favors strand separation, and DNA replication, transcription, recombination and repair, all of which involve strand separation. Also able to catalyze the interconversion of other topological isomers of dsDNA rings, including catenanes and knotted rings. Type II topoisomerases break and join 2 DNA strands simultaneously in an ATP-dependent manner.</text>
</comment>
<dbReference type="KEGG" id="ast:Asulf_01939"/>
<evidence type="ECO:0000256" key="6">
    <source>
        <dbReference type="ARBA" id="ARBA00022842"/>
    </source>
</evidence>
<evidence type="ECO:0000256" key="4">
    <source>
        <dbReference type="ARBA" id="ARBA00022741"/>
    </source>
</evidence>